<sequence>MHGEEYDACSLRERRKKSSISLSSCFKASNHHRTGSWDTTLRSPAALPEIKEKCRNLISRMGRHRRHSSAEFSYGPLSYALNFENDVPSSPDDELRINNFTSRLPSSPPRRKTESPSDHYQLPRMLPQEFESTLKPITPGNHELRKGFEALSESMKRT</sequence>
<dbReference type="AlphaFoldDB" id="A0A2Z7DFS1"/>
<evidence type="ECO:0000256" key="1">
    <source>
        <dbReference type="SAM" id="MobiDB-lite"/>
    </source>
</evidence>
<keyword evidence="3" id="KW-1185">Reference proteome</keyword>
<evidence type="ECO:0000313" key="2">
    <source>
        <dbReference type="EMBL" id="KZV57874.1"/>
    </source>
</evidence>
<protein>
    <submittedName>
        <fullName evidence="2">Uncharacterized protein</fullName>
    </submittedName>
</protein>
<dbReference type="OrthoDB" id="657187at2759"/>
<feature type="region of interest" description="Disordered" evidence="1">
    <location>
        <begin position="88"/>
        <end position="120"/>
    </location>
</feature>
<feature type="region of interest" description="Disordered" evidence="1">
    <location>
        <begin position="1"/>
        <end position="22"/>
    </location>
</feature>
<reference evidence="2 3" key="1">
    <citation type="journal article" date="2015" name="Proc. Natl. Acad. Sci. U.S.A.">
        <title>The resurrection genome of Boea hygrometrica: A blueprint for survival of dehydration.</title>
        <authorList>
            <person name="Xiao L."/>
            <person name="Yang G."/>
            <person name="Zhang L."/>
            <person name="Yang X."/>
            <person name="Zhao S."/>
            <person name="Ji Z."/>
            <person name="Zhou Q."/>
            <person name="Hu M."/>
            <person name="Wang Y."/>
            <person name="Chen M."/>
            <person name="Xu Y."/>
            <person name="Jin H."/>
            <person name="Xiao X."/>
            <person name="Hu G."/>
            <person name="Bao F."/>
            <person name="Hu Y."/>
            <person name="Wan P."/>
            <person name="Li L."/>
            <person name="Deng X."/>
            <person name="Kuang T."/>
            <person name="Xiang C."/>
            <person name="Zhu J.K."/>
            <person name="Oliver M.J."/>
            <person name="He Y."/>
        </authorList>
    </citation>
    <scope>NUCLEOTIDE SEQUENCE [LARGE SCALE GENOMIC DNA]</scope>
    <source>
        <strain evidence="3">cv. XS01</strain>
    </source>
</reference>
<name>A0A2Z7DFS1_9LAMI</name>
<gene>
    <name evidence="2" type="ORF">F511_03443</name>
</gene>
<proteinExistence type="predicted"/>
<dbReference type="Proteomes" id="UP000250235">
    <property type="component" value="Unassembled WGS sequence"/>
</dbReference>
<feature type="compositionally biased region" description="Basic and acidic residues" evidence="1">
    <location>
        <begin position="142"/>
        <end position="158"/>
    </location>
</feature>
<feature type="region of interest" description="Disordered" evidence="1">
    <location>
        <begin position="133"/>
        <end position="158"/>
    </location>
</feature>
<dbReference type="PANTHER" id="PTHR33168">
    <property type="entry name" value="STRESS INDUCED PROTEIN-RELATED"/>
    <property type="match status" value="1"/>
</dbReference>
<evidence type="ECO:0000313" key="3">
    <source>
        <dbReference type="Proteomes" id="UP000250235"/>
    </source>
</evidence>
<dbReference type="EMBL" id="KQ987245">
    <property type="protein sequence ID" value="KZV57874.1"/>
    <property type="molecule type" value="Genomic_DNA"/>
</dbReference>
<accession>A0A2Z7DFS1</accession>
<organism evidence="2 3">
    <name type="scientific">Dorcoceras hygrometricum</name>
    <dbReference type="NCBI Taxonomy" id="472368"/>
    <lineage>
        <taxon>Eukaryota</taxon>
        <taxon>Viridiplantae</taxon>
        <taxon>Streptophyta</taxon>
        <taxon>Embryophyta</taxon>
        <taxon>Tracheophyta</taxon>
        <taxon>Spermatophyta</taxon>
        <taxon>Magnoliopsida</taxon>
        <taxon>eudicotyledons</taxon>
        <taxon>Gunneridae</taxon>
        <taxon>Pentapetalae</taxon>
        <taxon>asterids</taxon>
        <taxon>lamiids</taxon>
        <taxon>Lamiales</taxon>
        <taxon>Gesneriaceae</taxon>
        <taxon>Didymocarpoideae</taxon>
        <taxon>Trichosporeae</taxon>
        <taxon>Loxocarpinae</taxon>
        <taxon>Dorcoceras</taxon>
    </lineage>
</organism>